<comment type="caution">
    <text evidence="2">The sequence shown here is derived from an EMBL/GenBank/DDBJ whole genome shotgun (WGS) entry which is preliminary data.</text>
</comment>
<keyword evidence="1" id="KW-0732">Signal</keyword>
<gene>
    <name evidence="2" type="ORF">ACFQ4C_20185</name>
</gene>
<feature type="chain" id="PRO_5045693664" evidence="1">
    <location>
        <begin position="20"/>
        <end position="104"/>
    </location>
</feature>
<name>A0ABW3QCI5_9BACT</name>
<proteinExistence type="predicted"/>
<organism evidence="2 3">
    <name type="scientific">Larkinella insperata</name>
    <dbReference type="NCBI Taxonomy" id="332158"/>
    <lineage>
        <taxon>Bacteria</taxon>
        <taxon>Pseudomonadati</taxon>
        <taxon>Bacteroidota</taxon>
        <taxon>Cytophagia</taxon>
        <taxon>Cytophagales</taxon>
        <taxon>Spirosomataceae</taxon>
        <taxon>Larkinella</taxon>
    </lineage>
</organism>
<keyword evidence="3" id="KW-1185">Reference proteome</keyword>
<evidence type="ECO:0000313" key="2">
    <source>
        <dbReference type="EMBL" id="MFD1143456.1"/>
    </source>
</evidence>
<dbReference type="EMBL" id="JBHTLP010000011">
    <property type="protein sequence ID" value="MFD1143456.1"/>
    <property type="molecule type" value="Genomic_DNA"/>
</dbReference>
<feature type="signal peptide" evidence="1">
    <location>
        <begin position="1"/>
        <end position="19"/>
    </location>
</feature>
<evidence type="ECO:0000313" key="3">
    <source>
        <dbReference type="Proteomes" id="UP001597116"/>
    </source>
</evidence>
<reference evidence="3" key="1">
    <citation type="journal article" date="2019" name="Int. J. Syst. Evol. Microbiol.">
        <title>The Global Catalogue of Microorganisms (GCM) 10K type strain sequencing project: providing services to taxonomists for standard genome sequencing and annotation.</title>
        <authorList>
            <consortium name="The Broad Institute Genomics Platform"/>
            <consortium name="The Broad Institute Genome Sequencing Center for Infectious Disease"/>
            <person name="Wu L."/>
            <person name="Ma J."/>
        </authorList>
    </citation>
    <scope>NUCLEOTIDE SEQUENCE [LARGE SCALE GENOMIC DNA]</scope>
    <source>
        <strain evidence="3">CCUG 55608</strain>
    </source>
</reference>
<evidence type="ECO:0000256" key="1">
    <source>
        <dbReference type="SAM" id="SignalP"/>
    </source>
</evidence>
<dbReference type="Proteomes" id="UP001597116">
    <property type="component" value="Unassembled WGS sequence"/>
</dbReference>
<dbReference type="RefSeq" id="WP_265991417.1">
    <property type="nucleotide sequence ID" value="NZ_CP110973.1"/>
</dbReference>
<sequence>MKTIYIVFFSLCASTAAFSQDEVKNQPPKTKLETFSGQYGRVYIKAFSEIGTVSGSYETSVIVEAREYTNAVDGKKEYGISIEVKKEDRVNRSNTSYIDYDEIS</sequence>
<protein>
    <submittedName>
        <fullName evidence="2">Uncharacterized protein</fullName>
    </submittedName>
</protein>
<accession>A0ABW3QCI5</accession>